<sequence>MRLADKECGKNVWRAFLGAGARQLKPKGAHGTPSLRRPIHPGVPPYDDYNDPRALGTTKPFNQEQARSRVEFTNIKCTSWDPEFAHVEHCYLKSVNRTYKYMSIRVNLLQKPVSRIKVNIATFKRYNGYKPSLYNFTVDGCKFLKNPKSNPVAHYVYRLFKDFSNLNYTCPIMDDPIVEKLPISHINKQVTSVLPVPCGDYLFSSHWYFYDIKRITINVYLTIF</sequence>
<gene>
    <name evidence="2" type="primary">LOC117139179</name>
</gene>
<dbReference type="GeneID" id="117139179"/>
<keyword evidence="1" id="KW-1185">Reference proteome</keyword>
<dbReference type="Proteomes" id="UP000515162">
    <property type="component" value="Chromosome 3L"/>
</dbReference>
<dbReference type="Pfam" id="PF06477">
    <property type="entry name" value="DUF1091"/>
    <property type="match status" value="1"/>
</dbReference>
<protein>
    <submittedName>
        <fullName evidence="2">Uncharacterized protein LOC117139179</fullName>
    </submittedName>
</protein>
<dbReference type="InterPro" id="IPR010512">
    <property type="entry name" value="DUF1091"/>
</dbReference>
<accession>A0A6P8JXU3</accession>
<proteinExistence type="predicted"/>
<reference evidence="2" key="1">
    <citation type="submission" date="2025-08" db="UniProtKB">
        <authorList>
            <consortium name="RefSeq"/>
        </authorList>
    </citation>
    <scope>IDENTIFICATION</scope>
    <source>
        <strain evidence="2">Mau12</strain>
        <tissue evidence="2">Whole Body</tissue>
    </source>
</reference>
<dbReference type="PANTHER" id="PTHR20898:SF0">
    <property type="entry name" value="DAEDALUS ON 3-RELATED"/>
    <property type="match status" value="1"/>
</dbReference>
<evidence type="ECO:0000313" key="2">
    <source>
        <dbReference type="RefSeq" id="XP_033157239.1"/>
    </source>
</evidence>
<evidence type="ECO:0000313" key="1">
    <source>
        <dbReference type="Proteomes" id="UP000515162"/>
    </source>
</evidence>
<organism evidence="1 2">
    <name type="scientific">Drosophila mauritiana</name>
    <name type="common">Fruit fly</name>
    <dbReference type="NCBI Taxonomy" id="7226"/>
    <lineage>
        <taxon>Eukaryota</taxon>
        <taxon>Metazoa</taxon>
        <taxon>Ecdysozoa</taxon>
        <taxon>Arthropoda</taxon>
        <taxon>Hexapoda</taxon>
        <taxon>Insecta</taxon>
        <taxon>Pterygota</taxon>
        <taxon>Neoptera</taxon>
        <taxon>Endopterygota</taxon>
        <taxon>Diptera</taxon>
        <taxon>Brachycera</taxon>
        <taxon>Muscomorpha</taxon>
        <taxon>Ephydroidea</taxon>
        <taxon>Drosophilidae</taxon>
        <taxon>Drosophila</taxon>
        <taxon>Sophophora</taxon>
    </lineage>
</organism>
<dbReference type="PANTHER" id="PTHR20898">
    <property type="entry name" value="DAEDALUS ON 3-RELATED-RELATED"/>
    <property type="match status" value="1"/>
</dbReference>
<dbReference type="AlphaFoldDB" id="A0A6P8JXU3"/>
<name>A0A6P8JXU3_DROMA</name>
<dbReference type="SMART" id="SM00697">
    <property type="entry name" value="DM8"/>
    <property type="match status" value="1"/>
</dbReference>
<dbReference type="RefSeq" id="XP_033157239.1">
    <property type="nucleotide sequence ID" value="XM_033301348.1"/>
</dbReference>